<evidence type="ECO:0000259" key="3">
    <source>
        <dbReference type="PROSITE" id="PS50110"/>
    </source>
</evidence>
<keyword evidence="5" id="KW-1185">Reference proteome</keyword>
<evidence type="ECO:0000256" key="2">
    <source>
        <dbReference type="PROSITE-ProRule" id="PRU00169"/>
    </source>
</evidence>
<dbReference type="SMART" id="SM00448">
    <property type="entry name" value="REC"/>
    <property type="match status" value="1"/>
</dbReference>
<reference evidence="4" key="1">
    <citation type="journal article" date="2014" name="Int. J. Syst. Evol. Microbiol.">
        <title>Complete genome of a new Firmicutes species belonging to the dominant human colonic microbiota ('Ruminococcus bicirculans') reveals two chromosomes and a selective capacity to utilize plant glucans.</title>
        <authorList>
            <consortium name="NISC Comparative Sequencing Program"/>
            <person name="Wegmann U."/>
            <person name="Louis P."/>
            <person name="Goesmann A."/>
            <person name="Henrissat B."/>
            <person name="Duncan S.H."/>
            <person name="Flint H.J."/>
        </authorList>
    </citation>
    <scope>NUCLEOTIDE SEQUENCE</scope>
    <source>
        <strain evidence="4">VKM B-1499</strain>
    </source>
</reference>
<protein>
    <submittedName>
        <fullName evidence="4">Response regulator</fullName>
    </submittedName>
</protein>
<dbReference type="SUPFAM" id="SSF52172">
    <property type="entry name" value="CheY-like"/>
    <property type="match status" value="1"/>
</dbReference>
<accession>A0ABQ5TC29</accession>
<reference evidence="4" key="2">
    <citation type="submission" date="2023-01" db="EMBL/GenBank/DDBJ databases">
        <authorList>
            <person name="Sun Q."/>
            <person name="Evtushenko L."/>
        </authorList>
    </citation>
    <scope>NUCLEOTIDE SEQUENCE</scope>
    <source>
        <strain evidence="4">VKM B-1499</strain>
    </source>
</reference>
<comment type="caution">
    <text evidence="4">The sequence shown here is derived from an EMBL/GenBank/DDBJ whole genome shotgun (WGS) entry which is preliminary data.</text>
</comment>
<feature type="domain" description="Response regulatory" evidence="3">
    <location>
        <begin position="6"/>
        <end position="119"/>
    </location>
</feature>
<name>A0ABQ5TC29_9CAUL</name>
<evidence type="ECO:0000313" key="4">
    <source>
        <dbReference type="EMBL" id="GLK48913.1"/>
    </source>
</evidence>
<evidence type="ECO:0000313" key="5">
    <source>
        <dbReference type="Proteomes" id="UP001143509"/>
    </source>
</evidence>
<dbReference type="EMBL" id="BSFD01000005">
    <property type="protein sequence ID" value="GLK48913.1"/>
    <property type="molecule type" value="Genomic_DNA"/>
</dbReference>
<evidence type="ECO:0000256" key="1">
    <source>
        <dbReference type="ARBA" id="ARBA00022553"/>
    </source>
</evidence>
<dbReference type="PROSITE" id="PS50110">
    <property type="entry name" value="RESPONSE_REGULATORY"/>
    <property type="match status" value="1"/>
</dbReference>
<feature type="modified residue" description="4-aspartylphosphate" evidence="2">
    <location>
        <position position="54"/>
    </location>
</feature>
<dbReference type="InterPro" id="IPR050595">
    <property type="entry name" value="Bact_response_regulator"/>
</dbReference>
<dbReference type="InterPro" id="IPR001789">
    <property type="entry name" value="Sig_transdc_resp-reg_receiver"/>
</dbReference>
<dbReference type="PANTHER" id="PTHR44591:SF25">
    <property type="entry name" value="CHEMOTAXIS TWO-COMPONENT RESPONSE REGULATOR"/>
    <property type="match status" value="1"/>
</dbReference>
<dbReference type="InterPro" id="IPR011006">
    <property type="entry name" value="CheY-like_superfamily"/>
</dbReference>
<dbReference type="RefSeq" id="WP_271165128.1">
    <property type="nucleotide sequence ID" value="NZ_BSFD01000005.1"/>
</dbReference>
<gene>
    <name evidence="4" type="ORF">GCM10017620_18860</name>
</gene>
<proteinExistence type="predicted"/>
<dbReference type="Gene3D" id="3.40.50.2300">
    <property type="match status" value="1"/>
</dbReference>
<sequence>MPSPPLIAIVDDDGMVRNSLARLLRSMGLRVAAFESGESLLAALTAEVACVISDMQMPGMSGLVLQRRLAAERPELPIIFMTAFPDELTRGRALDAGAGCYLEKPCSAEALARCLDRALDPERKPK</sequence>
<dbReference type="Proteomes" id="UP001143509">
    <property type="component" value="Unassembled WGS sequence"/>
</dbReference>
<dbReference type="Pfam" id="PF00072">
    <property type="entry name" value="Response_reg"/>
    <property type="match status" value="1"/>
</dbReference>
<keyword evidence="1 2" id="KW-0597">Phosphoprotein</keyword>
<dbReference type="PANTHER" id="PTHR44591">
    <property type="entry name" value="STRESS RESPONSE REGULATOR PROTEIN 1"/>
    <property type="match status" value="1"/>
</dbReference>
<organism evidence="4 5">
    <name type="scientific">Brevundimonas intermedia</name>
    <dbReference type="NCBI Taxonomy" id="74315"/>
    <lineage>
        <taxon>Bacteria</taxon>
        <taxon>Pseudomonadati</taxon>
        <taxon>Pseudomonadota</taxon>
        <taxon>Alphaproteobacteria</taxon>
        <taxon>Caulobacterales</taxon>
        <taxon>Caulobacteraceae</taxon>
        <taxon>Brevundimonas</taxon>
    </lineage>
</organism>